<evidence type="ECO:0000313" key="2">
    <source>
        <dbReference type="EMBL" id="KAK1620573.1"/>
    </source>
</evidence>
<evidence type="ECO:0000313" key="3">
    <source>
        <dbReference type="Proteomes" id="UP001231189"/>
    </source>
</evidence>
<dbReference type="SMART" id="SM00256">
    <property type="entry name" value="FBOX"/>
    <property type="match status" value="1"/>
</dbReference>
<sequence length="344" mass="38553">MVQDEDNRTASLPDDLLVDILGRLAPRYLAVSRSVCKTWQATIDARRLLRTEMLPLRLHSIFMYFSFHKFPEFFSRPGTPITGKMDFLPSANKTRSEVQDHCNGLLLLQDEDAGVPKYVVNPATCRWDSLGNSPPLRVMGVEFSSDGYLAFDPMVSPHYEVFMVPYIPWMREGEHLDPSIEESEWPPATFILNVFSSRTHCWEPRSFHREGDALGTIAEMRARAGLLAQFGTKFRKDASDRLPDLGCGGVGLALDRPHQTRWATSGCIDGLEDKMEEVLKQIAALRADLKDEFRHGLAAVETKLGENQASIDANSSTLQSIHSWRGGVDAQVSDLAVSMEALRK</sequence>
<proteinExistence type="predicted"/>
<dbReference type="PANTHER" id="PTHR34591">
    <property type="entry name" value="OS03G0653100 PROTEIN-RELATED"/>
    <property type="match status" value="1"/>
</dbReference>
<dbReference type="InterPro" id="IPR036047">
    <property type="entry name" value="F-box-like_dom_sf"/>
</dbReference>
<gene>
    <name evidence="2" type="ORF">QYE76_026090</name>
</gene>
<accession>A0AAD8RF85</accession>
<name>A0AAD8RF85_LOLMU</name>
<dbReference type="EMBL" id="JAUUTY010000006">
    <property type="protein sequence ID" value="KAK1620573.1"/>
    <property type="molecule type" value="Genomic_DNA"/>
</dbReference>
<dbReference type="InterPro" id="IPR001810">
    <property type="entry name" value="F-box_dom"/>
</dbReference>
<dbReference type="AlphaFoldDB" id="A0AAD8RF85"/>
<evidence type="ECO:0000259" key="1">
    <source>
        <dbReference type="PROSITE" id="PS50181"/>
    </source>
</evidence>
<dbReference type="Proteomes" id="UP001231189">
    <property type="component" value="Unassembled WGS sequence"/>
</dbReference>
<dbReference type="PANTHER" id="PTHR34591:SF13">
    <property type="entry name" value="OS03G0669900 PROTEIN"/>
    <property type="match status" value="1"/>
</dbReference>
<dbReference type="PROSITE" id="PS50181">
    <property type="entry name" value="FBOX"/>
    <property type="match status" value="1"/>
</dbReference>
<protein>
    <recommendedName>
        <fullName evidence="1">F-box domain-containing protein</fullName>
    </recommendedName>
</protein>
<reference evidence="2" key="1">
    <citation type="submission" date="2023-07" db="EMBL/GenBank/DDBJ databases">
        <title>A chromosome-level genome assembly of Lolium multiflorum.</title>
        <authorList>
            <person name="Chen Y."/>
            <person name="Copetti D."/>
            <person name="Kolliker R."/>
            <person name="Studer B."/>
        </authorList>
    </citation>
    <scope>NUCLEOTIDE SEQUENCE</scope>
    <source>
        <strain evidence="2">02402/16</strain>
        <tissue evidence="2">Leaf</tissue>
    </source>
</reference>
<dbReference type="SUPFAM" id="SSF81383">
    <property type="entry name" value="F-box domain"/>
    <property type="match status" value="1"/>
</dbReference>
<comment type="caution">
    <text evidence="2">The sequence shown here is derived from an EMBL/GenBank/DDBJ whole genome shotgun (WGS) entry which is preliminary data.</text>
</comment>
<dbReference type="Gene3D" id="1.20.1280.50">
    <property type="match status" value="1"/>
</dbReference>
<organism evidence="2 3">
    <name type="scientific">Lolium multiflorum</name>
    <name type="common">Italian ryegrass</name>
    <name type="synonym">Lolium perenne subsp. multiflorum</name>
    <dbReference type="NCBI Taxonomy" id="4521"/>
    <lineage>
        <taxon>Eukaryota</taxon>
        <taxon>Viridiplantae</taxon>
        <taxon>Streptophyta</taxon>
        <taxon>Embryophyta</taxon>
        <taxon>Tracheophyta</taxon>
        <taxon>Spermatophyta</taxon>
        <taxon>Magnoliopsida</taxon>
        <taxon>Liliopsida</taxon>
        <taxon>Poales</taxon>
        <taxon>Poaceae</taxon>
        <taxon>BOP clade</taxon>
        <taxon>Pooideae</taxon>
        <taxon>Poodae</taxon>
        <taxon>Poeae</taxon>
        <taxon>Poeae Chloroplast Group 2 (Poeae type)</taxon>
        <taxon>Loliodinae</taxon>
        <taxon>Loliinae</taxon>
        <taxon>Lolium</taxon>
    </lineage>
</organism>
<keyword evidence="3" id="KW-1185">Reference proteome</keyword>
<feature type="domain" description="F-box" evidence="1">
    <location>
        <begin position="6"/>
        <end position="52"/>
    </location>
</feature>
<dbReference type="Pfam" id="PF00646">
    <property type="entry name" value="F-box"/>
    <property type="match status" value="1"/>
</dbReference>